<evidence type="ECO:0000313" key="2">
    <source>
        <dbReference type="EMBL" id="KAK5999411.1"/>
    </source>
</evidence>
<evidence type="ECO:0000256" key="1">
    <source>
        <dbReference type="SAM" id="MobiDB-lite"/>
    </source>
</evidence>
<dbReference type="Proteomes" id="UP001341245">
    <property type="component" value="Unassembled WGS sequence"/>
</dbReference>
<accession>A0ABR0T5Z2</accession>
<sequence>MPDAGNESDSSSVVSVTTPPSDRLRTYTAMDPPQLPNVTVIGGDVHQTEWNKHIWRYTARKDIFGTGFEVRQMQIDTFDGYEVPDMADDNYWLPKYNLGPPTQTGYWNGLIEKWGFPVLEKAGFLNYYPRDGDDYIDPIGRLASKRNPSGDLDQRIHPVLRQDMWRDLDDDQYQTLEQVLLLASALLDDPATLAIFHAIVDVNSMTEFNDIDNGKCKVAHIPATLSDEQEAEVYRKILAMRDWMDWSFAPQKDMIRDNALAITVRRYDGNGQEMRASSEHCHQSSIKICQTFLDILRRYDEDISNGCGDVTTESLKAWSDLVHVPVTRRPRKLDGVSAYNRTCFFLAHTIVHEFFHAFNAAYFPVSDDQTPISPWLHGNRSNELGNATINHLLGGEPFAMIRYGRSRAEQRRQECAAPYGLWSAKQWDLWSETTDDKLVRATTADRQQAFKTVQVFYPVPQKYVHNMTTRKTWTHQVPRYGLAALQVPKLEDWAIAMRKT</sequence>
<comment type="caution">
    <text evidence="2">The sequence shown here is derived from an EMBL/GenBank/DDBJ whole genome shotgun (WGS) entry which is preliminary data.</text>
</comment>
<evidence type="ECO:0008006" key="4">
    <source>
        <dbReference type="Google" id="ProtNLM"/>
    </source>
</evidence>
<organism evidence="2 3">
    <name type="scientific">Aureobasidium pullulans</name>
    <name type="common">Black yeast</name>
    <name type="synonym">Pullularia pullulans</name>
    <dbReference type="NCBI Taxonomy" id="5580"/>
    <lineage>
        <taxon>Eukaryota</taxon>
        <taxon>Fungi</taxon>
        <taxon>Dikarya</taxon>
        <taxon>Ascomycota</taxon>
        <taxon>Pezizomycotina</taxon>
        <taxon>Dothideomycetes</taxon>
        <taxon>Dothideomycetidae</taxon>
        <taxon>Dothideales</taxon>
        <taxon>Saccotheciaceae</taxon>
        <taxon>Aureobasidium</taxon>
    </lineage>
</organism>
<evidence type="ECO:0000313" key="3">
    <source>
        <dbReference type="Proteomes" id="UP001341245"/>
    </source>
</evidence>
<feature type="region of interest" description="Disordered" evidence="1">
    <location>
        <begin position="1"/>
        <end position="29"/>
    </location>
</feature>
<dbReference type="EMBL" id="JASGXD010000025">
    <property type="protein sequence ID" value="KAK5999411.1"/>
    <property type="molecule type" value="Genomic_DNA"/>
</dbReference>
<reference evidence="2 3" key="1">
    <citation type="submission" date="2023-11" db="EMBL/GenBank/DDBJ databases">
        <title>Draft genome sequence and annotation of the polyextremotolerant black yeast-like fungus Aureobasidium pullulans NRRL 62042.</title>
        <authorList>
            <person name="Dielentheis-Frenken M.R.E."/>
            <person name="Wibberg D."/>
            <person name="Blank L.M."/>
            <person name="Tiso T."/>
        </authorList>
    </citation>
    <scope>NUCLEOTIDE SEQUENCE [LARGE SCALE GENOMIC DNA]</scope>
    <source>
        <strain evidence="2 3">NRRL 62042</strain>
    </source>
</reference>
<gene>
    <name evidence="2" type="ORF">QM012_005536</name>
</gene>
<protein>
    <recommendedName>
        <fullName evidence="4">Lysine-specific metallo-endopeptidase domain-containing protein</fullName>
    </recommendedName>
</protein>
<feature type="compositionally biased region" description="Low complexity" evidence="1">
    <location>
        <begin position="8"/>
        <end position="21"/>
    </location>
</feature>
<keyword evidence="3" id="KW-1185">Reference proteome</keyword>
<proteinExistence type="predicted"/>
<name>A0ABR0T5Z2_AURPU</name>